<gene>
    <name evidence="12" type="ORF">OO7_04954</name>
</gene>
<dbReference type="InterPro" id="IPR039421">
    <property type="entry name" value="Type_1_exporter"/>
</dbReference>
<dbReference type="InterPro" id="IPR017871">
    <property type="entry name" value="ABC_transporter-like_CS"/>
</dbReference>
<comment type="subcellular location">
    <subcellularLocation>
        <location evidence="1">Cell membrane</location>
        <topology evidence="1">Multi-pass membrane protein</topology>
    </subcellularLocation>
</comment>
<organism evidence="12 13">
    <name type="scientific">Providencia sneebia DSM 19967</name>
    <dbReference type="NCBI Taxonomy" id="1141660"/>
    <lineage>
        <taxon>Bacteria</taxon>
        <taxon>Pseudomonadati</taxon>
        <taxon>Pseudomonadota</taxon>
        <taxon>Gammaproteobacteria</taxon>
        <taxon>Enterobacterales</taxon>
        <taxon>Morganellaceae</taxon>
        <taxon>Providencia</taxon>
    </lineage>
</organism>
<dbReference type="Gene3D" id="1.20.1560.10">
    <property type="entry name" value="ABC transporter type 1, transmembrane domain"/>
    <property type="match status" value="1"/>
</dbReference>
<dbReference type="SMART" id="SM00382">
    <property type="entry name" value="AAA"/>
    <property type="match status" value="1"/>
</dbReference>
<keyword evidence="4 9" id="KW-0812">Transmembrane</keyword>
<dbReference type="GO" id="GO:0034040">
    <property type="term" value="F:ATPase-coupled lipid transmembrane transporter activity"/>
    <property type="evidence" value="ECO:0007669"/>
    <property type="project" value="TreeGrafter"/>
</dbReference>
<dbReference type="HOGENOM" id="CLU_000604_84_9_6"/>
<evidence type="ECO:0000256" key="8">
    <source>
        <dbReference type="ARBA" id="ARBA00023136"/>
    </source>
</evidence>
<feature type="transmembrane region" description="Helical" evidence="9">
    <location>
        <begin position="54"/>
        <end position="73"/>
    </location>
</feature>
<dbReference type="PANTHER" id="PTHR24221:SF397">
    <property type="entry name" value="ABC TRANSPORTER, ATP-BINDING TRANSMEMBRANE PROTEIN"/>
    <property type="match status" value="1"/>
</dbReference>
<dbReference type="PROSITE" id="PS50929">
    <property type="entry name" value="ABC_TM1F"/>
    <property type="match status" value="1"/>
</dbReference>
<evidence type="ECO:0000256" key="6">
    <source>
        <dbReference type="ARBA" id="ARBA00022840"/>
    </source>
</evidence>
<dbReference type="GO" id="GO:0005886">
    <property type="term" value="C:plasma membrane"/>
    <property type="evidence" value="ECO:0007669"/>
    <property type="project" value="UniProtKB-SubCell"/>
</dbReference>
<feature type="transmembrane region" description="Helical" evidence="9">
    <location>
        <begin position="272"/>
        <end position="291"/>
    </location>
</feature>
<dbReference type="Pfam" id="PF00005">
    <property type="entry name" value="ABC_tran"/>
    <property type="match status" value="1"/>
</dbReference>
<evidence type="ECO:0000256" key="9">
    <source>
        <dbReference type="SAM" id="Phobius"/>
    </source>
</evidence>
<dbReference type="RefSeq" id="WP_008914855.1">
    <property type="nucleotide sequence ID" value="NZ_CM001773.1"/>
</dbReference>
<dbReference type="InterPro" id="IPR011527">
    <property type="entry name" value="ABC1_TM_dom"/>
</dbReference>
<protein>
    <recommendedName>
        <fullName evidence="14">ABC transporter ATP-binding protein</fullName>
    </recommendedName>
</protein>
<evidence type="ECO:0000256" key="4">
    <source>
        <dbReference type="ARBA" id="ARBA00022692"/>
    </source>
</evidence>
<dbReference type="Pfam" id="PF00664">
    <property type="entry name" value="ABC_membrane"/>
    <property type="match status" value="1"/>
</dbReference>
<dbReference type="InterPro" id="IPR036640">
    <property type="entry name" value="ABC1_TM_sf"/>
</dbReference>
<dbReference type="PROSITE" id="PS50893">
    <property type="entry name" value="ABC_TRANSPORTER_2"/>
    <property type="match status" value="1"/>
</dbReference>
<keyword evidence="5" id="KW-0547">Nucleotide-binding</keyword>
<feature type="transmembrane region" description="Helical" evidence="9">
    <location>
        <begin position="131"/>
        <end position="152"/>
    </location>
</feature>
<reference evidence="12 13" key="1">
    <citation type="journal article" date="2012" name="BMC Genomics">
        <title>Comparative genomics of bacteria in the genus Providencia isolated from wild Drosophila melanogaster.</title>
        <authorList>
            <person name="Galac M.R."/>
            <person name="Lazzaro B.P."/>
        </authorList>
    </citation>
    <scope>NUCLEOTIDE SEQUENCE [LARGE SCALE GENOMIC DNA]</scope>
    <source>
        <strain evidence="12 13">DSM 19967</strain>
    </source>
</reference>
<keyword evidence="2" id="KW-0813">Transport</keyword>
<feature type="domain" description="ABC transmembrane type-1" evidence="11">
    <location>
        <begin position="22"/>
        <end position="303"/>
    </location>
</feature>
<dbReference type="PANTHER" id="PTHR24221">
    <property type="entry name" value="ATP-BINDING CASSETTE SUB-FAMILY B"/>
    <property type="match status" value="1"/>
</dbReference>
<evidence type="ECO:0000313" key="12">
    <source>
        <dbReference type="EMBL" id="EKT60148.1"/>
    </source>
</evidence>
<feature type="transmembrane region" description="Helical" evidence="9">
    <location>
        <begin position="27"/>
        <end position="48"/>
    </location>
</feature>
<dbReference type="GO" id="GO:0140359">
    <property type="term" value="F:ABC-type transporter activity"/>
    <property type="evidence" value="ECO:0007669"/>
    <property type="project" value="InterPro"/>
</dbReference>
<dbReference type="PATRIC" id="fig|1141660.3.peg.1004"/>
<dbReference type="EMBL" id="AKKN01000005">
    <property type="protein sequence ID" value="EKT60148.1"/>
    <property type="molecule type" value="Genomic_DNA"/>
</dbReference>
<dbReference type="InterPro" id="IPR003593">
    <property type="entry name" value="AAA+_ATPase"/>
</dbReference>
<dbReference type="InterPro" id="IPR003439">
    <property type="entry name" value="ABC_transporter-like_ATP-bd"/>
</dbReference>
<sequence length="578" mass="64620">MTLFRLIKQYLPTLSVKMWQKGAIYRLIDALMQFSQLIVAIWVIISFYGRPNNMMPWIAFAILLCILIIRLYIVAKAVKLLTLAAYQLGINIRRQLLYHLVSLPLTTIQKIKAGNIARTLSDDMQWIENQAAYTSIQIGCQLVLFLAVYLVIFSLNWIVGLSACSMLVLGGILFVFFKNKIHKLLELRSEKMGEITDSMIEYAQGIAFIRTSGINTTVQQRFDLQIDSLRQGFRRSIIANTPIVGLLYIIIDSSVAIGIIACAYQFTSTDTASIFQAIIILLLLFTTIIPLRGAIALLNLSTLANIGIDNIKQLKNQPKQPSGNRVNAIEHCDVRVNHISYCYPSSTNNALEDISFYAPQGSVTAIVGTSGSGKSTLMHLLLAFYTPDQGEISFGGIPLANYQLQRFYDSVTMVFQETLLFQDSVENNLRIAKPDATDAELVDVTKAVNLHDTIMKLPLGYQTVLGVEGGTLSGGERQRLAIARALLKSSPIIFLDEATASLDPENENIIQQAIKTLSDNKTVFIIAHRLKTITQADQILVLDQGRLQDCADHQTLLLRCDLYRTLWEHQNKALKWNL</sequence>
<feature type="transmembrane region" description="Helical" evidence="9">
    <location>
        <begin position="243"/>
        <end position="266"/>
    </location>
</feature>
<dbReference type="AlphaFoldDB" id="K8WHU2"/>
<keyword evidence="8 9" id="KW-0472">Membrane</keyword>
<dbReference type="InterPro" id="IPR027417">
    <property type="entry name" value="P-loop_NTPase"/>
</dbReference>
<dbReference type="SUPFAM" id="SSF90123">
    <property type="entry name" value="ABC transporter transmembrane region"/>
    <property type="match status" value="1"/>
</dbReference>
<dbReference type="SUPFAM" id="SSF52540">
    <property type="entry name" value="P-loop containing nucleoside triphosphate hydrolases"/>
    <property type="match status" value="1"/>
</dbReference>
<name>K8WHU2_9GAMM</name>
<keyword evidence="7 9" id="KW-1133">Transmembrane helix</keyword>
<keyword evidence="6" id="KW-0067">ATP-binding</keyword>
<comment type="caution">
    <text evidence="12">The sequence shown here is derived from an EMBL/GenBank/DDBJ whole genome shotgun (WGS) entry which is preliminary data.</text>
</comment>
<dbReference type="Gene3D" id="3.40.50.300">
    <property type="entry name" value="P-loop containing nucleotide triphosphate hydrolases"/>
    <property type="match status" value="1"/>
</dbReference>
<dbReference type="GO" id="GO:0016887">
    <property type="term" value="F:ATP hydrolysis activity"/>
    <property type="evidence" value="ECO:0007669"/>
    <property type="project" value="InterPro"/>
</dbReference>
<evidence type="ECO:0000256" key="2">
    <source>
        <dbReference type="ARBA" id="ARBA00022448"/>
    </source>
</evidence>
<proteinExistence type="predicted"/>
<evidence type="ECO:0008006" key="14">
    <source>
        <dbReference type="Google" id="ProtNLM"/>
    </source>
</evidence>
<keyword evidence="13" id="KW-1185">Reference proteome</keyword>
<evidence type="ECO:0000259" key="11">
    <source>
        <dbReference type="PROSITE" id="PS50929"/>
    </source>
</evidence>
<feature type="domain" description="ABC transporter" evidence="10">
    <location>
        <begin position="334"/>
        <end position="569"/>
    </location>
</feature>
<evidence type="ECO:0000259" key="10">
    <source>
        <dbReference type="PROSITE" id="PS50893"/>
    </source>
</evidence>
<accession>K8WHU2</accession>
<dbReference type="GO" id="GO:0005524">
    <property type="term" value="F:ATP binding"/>
    <property type="evidence" value="ECO:0007669"/>
    <property type="project" value="UniProtKB-KW"/>
</dbReference>
<dbReference type="Proteomes" id="UP000010290">
    <property type="component" value="Chromosome"/>
</dbReference>
<evidence type="ECO:0000313" key="13">
    <source>
        <dbReference type="Proteomes" id="UP000010290"/>
    </source>
</evidence>
<keyword evidence="3" id="KW-1003">Cell membrane</keyword>
<evidence type="ECO:0000256" key="5">
    <source>
        <dbReference type="ARBA" id="ARBA00022741"/>
    </source>
</evidence>
<dbReference type="PROSITE" id="PS00211">
    <property type="entry name" value="ABC_TRANSPORTER_1"/>
    <property type="match status" value="1"/>
</dbReference>
<evidence type="ECO:0000256" key="3">
    <source>
        <dbReference type="ARBA" id="ARBA00022475"/>
    </source>
</evidence>
<feature type="transmembrane region" description="Helical" evidence="9">
    <location>
        <begin position="158"/>
        <end position="177"/>
    </location>
</feature>
<evidence type="ECO:0000256" key="7">
    <source>
        <dbReference type="ARBA" id="ARBA00022989"/>
    </source>
</evidence>
<dbReference type="FunFam" id="3.40.50.300:FF:000221">
    <property type="entry name" value="Multidrug ABC transporter ATP-binding protein"/>
    <property type="match status" value="1"/>
</dbReference>
<evidence type="ECO:0000256" key="1">
    <source>
        <dbReference type="ARBA" id="ARBA00004651"/>
    </source>
</evidence>